<keyword evidence="3" id="KW-1185">Reference proteome</keyword>
<dbReference type="InterPro" id="IPR036514">
    <property type="entry name" value="SGNH_hydro_sf"/>
</dbReference>
<accession>A0A518HK21</accession>
<protein>
    <submittedName>
        <fullName evidence="2">Acyl-CoA thioesterase I</fullName>
        <ecNumber evidence="2">3.1.2.-</ecNumber>
    </submittedName>
</protein>
<organism evidence="2 3">
    <name type="scientific">Stieleria neptunia</name>
    <dbReference type="NCBI Taxonomy" id="2527979"/>
    <lineage>
        <taxon>Bacteria</taxon>
        <taxon>Pseudomonadati</taxon>
        <taxon>Planctomycetota</taxon>
        <taxon>Planctomycetia</taxon>
        <taxon>Pirellulales</taxon>
        <taxon>Pirellulaceae</taxon>
        <taxon>Stieleria</taxon>
    </lineage>
</organism>
<dbReference type="PANTHER" id="PTHR30383">
    <property type="entry name" value="THIOESTERASE 1/PROTEASE 1/LYSOPHOSPHOLIPASE L1"/>
    <property type="match status" value="1"/>
</dbReference>
<dbReference type="EC" id="3.1.2.-" evidence="2"/>
<evidence type="ECO:0000313" key="3">
    <source>
        <dbReference type="Proteomes" id="UP000319004"/>
    </source>
</evidence>
<sequence length="267" mass="29005">MDFRPALLTLIHRVFFGILLIASPCGFADEASPPPNVVLADAPKSAGVPKARCQKTKALHRTAAAQAGRAKVVCFGDSITNRGYFKVLEELLDIESINAGKGGHSSAMGLRRLQSDVMVHDPDLVVVMFGTNDLRADSERVFVPVDKYKENLQAIMTSCREHGSKVVLCTLPPINEQKFFTRHEREPFAALGGFSSVVQRYCNAAREVASEHDVPLVDLNRLLAKQPEWLSQDGVHPSETGTRLIAEHIAKAVQAVIGGESIGTAPQ</sequence>
<dbReference type="Pfam" id="PF13472">
    <property type="entry name" value="Lipase_GDSL_2"/>
    <property type="match status" value="1"/>
</dbReference>
<dbReference type="KEGG" id="snep:Enr13x_10210"/>
<dbReference type="OrthoDB" id="2513075at2"/>
<dbReference type="PANTHER" id="PTHR30383:SF5">
    <property type="entry name" value="SGNH HYDROLASE-TYPE ESTERASE DOMAIN-CONTAINING PROTEIN"/>
    <property type="match status" value="1"/>
</dbReference>
<dbReference type="AlphaFoldDB" id="A0A518HK21"/>
<dbReference type="Gene3D" id="3.40.50.1110">
    <property type="entry name" value="SGNH hydrolase"/>
    <property type="match status" value="1"/>
</dbReference>
<feature type="domain" description="SGNH hydrolase-type esterase" evidence="1">
    <location>
        <begin position="74"/>
        <end position="243"/>
    </location>
</feature>
<dbReference type="SUPFAM" id="SSF52266">
    <property type="entry name" value="SGNH hydrolase"/>
    <property type="match status" value="1"/>
</dbReference>
<gene>
    <name evidence="2" type="primary">tesA_1</name>
    <name evidence="2" type="ORF">Enr13x_10210</name>
</gene>
<reference evidence="2 3" key="1">
    <citation type="submission" date="2019-03" db="EMBL/GenBank/DDBJ databases">
        <title>Deep-cultivation of Planctomycetes and their phenomic and genomic characterization uncovers novel biology.</title>
        <authorList>
            <person name="Wiegand S."/>
            <person name="Jogler M."/>
            <person name="Boedeker C."/>
            <person name="Pinto D."/>
            <person name="Vollmers J."/>
            <person name="Rivas-Marin E."/>
            <person name="Kohn T."/>
            <person name="Peeters S.H."/>
            <person name="Heuer A."/>
            <person name="Rast P."/>
            <person name="Oberbeckmann S."/>
            <person name="Bunk B."/>
            <person name="Jeske O."/>
            <person name="Meyerdierks A."/>
            <person name="Storesund J.E."/>
            <person name="Kallscheuer N."/>
            <person name="Luecker S."/>
            <person name="Lage O.M."/>
            <person name="Pohl T."/>
            <person name="Merkel B.J."/>
            <person name="Hornburger P."/>
            <person name="Mueller R.-W."/>
            <person name="Bruemmer F."/>
            <person name="Labrenz M."/>
            <person name="Spormann A.M."/>
            <person name="Op den Camp H."/>
            <person name="Overmann J."/>
            <person name="Amann R."/>
            <person name="Jetten M.S.M."/>
            <person name="Mascher T."/>
            <person name="Medema M.H."/>
            <person name="Devos D.P."/>
            <person name="Kaster A.-K."/>
            <person name="Ovreas L."/>
            <person name="Rohde M."/>
            <person name="Galperin M.Y."/>
            <person name="Jogler C."/>
        </authorList>
    </citation>
    <scope>NUCLEOTIDE SEQUENCE [LARGE SCALE GENOMIC DNA]</scope>
    <source>
        <strain evidence="2 3">Enr13</strain>
    </source>
</reference>
<dbReference type="InterPro" id="IPR051532">
    <property type="entry name" value="Ester_Hydrolysis_Enzymes"/>
</dbReference>
<dbReference type="InterPro" id="IPR013830">
    <property type="entry name" value="SGNH_hydro"/>
</dbReference>
<evidence type="ECO:0000313" key="2">
    <source>
        <dbReference type="EMBL" id="QDV41183.1"/>
    </source>
</evidence>
<dbReference type="EMBL" id="CP037423">
    <property type="protein sequence ID" value="QDV41183.1"/>
    <property type="molecule type" value="Genomic_DNA"/>
</dbReference>
<name>A0A518HK21_9BACT</name>
<dbReference type="Proteomes" id="UP000319004">
    <property type="component" value="Chromosome"/>
</dbReference>
<dbReference type="GO" id="GO:0004622">
    <property type="term" value="F:phosphatidylcholine lysophospholipase activity"/>
    <property type="evidence" value="ECO:0007669"/>
    <property type="project" value="TreeGrafter"/>
</dbReference>
<evidence type="ECO:0000259" key="1">
    <source>
        <dbReference type="Pfam" id="PF13472"/>
    </source>
</evidence>
<proteinExistence type="predicted"/>
<keyword evidence="2" id="KW-0378">Hydrolase</keyword>